<dbReference type="Proteomes" id="UP000076603">
    <property type="component" value="Unassembled WGS sequence"/>
</dbReference>
<dbReference type="InterPro" id="IPR016621">
    <property type="entry name" value="UCP014543"/>
</dbReference>
<keyword evidence="2" id="KW-1185">Reference proteome</keyword>
<gene>
    <name evidence="1" type="ORF">CLMAG_00970</name>
</gene>
<dbReference type="EMBL" id="LWAE01000001">
    <property type="protein sequence ID" value="KZL93093.1"/>
    <property type="molecule type" value="Genomic_DNA"/>
</dbReference>
<dbReference type="Pfam" id="PF12646">
    <property type="entry name" value="DUF3783"/>
    <property type="match status" value="1"/>
</dbReference>
<sequence>MLLQNNKAILSYSLNDEEKNNISEILNYNCKVVEQSMGKMKIKDILNGLKLEVINSHIPKEKVILFNNFEDEELKKTINLIKSVIQPAPIFAIVTETSIDWTFEHLLEHLIEEREWYRNHSR</sequence>
<evidence type="ECO:0008006" key="3">
    <source>
        <dbReference type="Google" id="ProtNLM"/>
    </source>
</evidence>
<accession>A0A162TUW2</accession>
<organism evidence="1 2">
    <name type="scientific">Clostridium magnum DSM 2767</name>
    <dbReference type="NCBI Taxonomy" id="1121326"/>
    <lineage>
        <taxon>Bacteria</taxon>
        <taxon>Bacillati</taxon>
        <taxon>Bacillota</taxon>
        <taxon>Clostridia</taxon>
        <taxon>Eubacteriales</taxon>
        <taxon>Clostridiaceae</taxon>
        <taxon>Clostridium</taxon>
    </lineage>
</organism>
<dbReference type="RefSeq" id="WP_066616431.1">
    <property type="nucleotide sequence ID" value="NZ_FQXL01000034.1"/>
</dbReference>
<reference evidence="1 2" key="1">
    <citation type="submission" date="2016-04" db="EMBL/GenBank/DDBJ databases">
        <title>Genome sequence of Clostridium magnum DSM 2767.</title>
        <authorList>
            <person name="Poehlein A."/>
            <person name="Uhlig R."/>
            <person name="Fischer R."/>
            <person name="Bahl H."/>
            <person name="Daniel R."/>
        </authorList>
    </citation>
    <scope>NUCLEOTIDE SEQUENCE [LARGE SCALE GENOMIC DNA]</scope>
    <source>
        <strain evidence="1 2">DSM 2767</strain>
    </source>
</reference>
<dbReference type="OrthoDB" id="2053609at2"/>
<comment type="caution">
    <text evidence="1">The sequence shown here is derived from an EMBL/GenBank/DDBJ whole genome shotgun (WGS) entry which is preliminary data.</text>
</comment>
<dbReference type="AlphaFoldDB" id="A0A162TUW2"/>
<evidence type="ECO:0000313" key="1">
    <source>
        <dbReference type="EMBL" id="KZL93093.1"/>
    </source>
</evidence>
<name>A0A162TUW2_9CLOT</name>
<dbReference type="PIRSF" id="PIRSF014543">
    <property type="entry name" value="UCP014543"/>
    <property type="match status" value="1"/>
</dbReference>
<proteinExistence type="predicted"/>
<dbReference type="STRING" id="1121326.CLMAG_00970"/>
<evidence type="ECO:0000313" key="2">
    <source>
        <dbReference type="Proteomes" id="UP000076603"/>
    </source>
</evidence>
<protein>
    <recommendedName>
        <fullName evidence="3">DUF3783 domain-containing protein</fullName>
    </recommendedName>
</protein>
<dbReference type="PATRIC" id="fig|1121326.3.peg.84"/>